<dbReference type="AlphaFoldDB" id="A0A5C6TXS3"/>
<gene>
    <name evidence="1" type="ORF">FSC37_01985</name>
</gene>
<protein>
    <submittedName>
        <fullName evidence="1">Uncharacterized protein</fullName>
    </submittedName>
</protein>
<dbReference type="Proteomes" id="UP000321832">
    <property type="component" value="Unassembled WGS sequence"/>
</dbReference>
<accession>A0A5C6TXS3</accession>
<evidence type="ECO:0000313" key="2">
    <source>
        <dbReference type="Proteomes" id="UP000321832"/>
    </source>
</evidence>
<proteinExistence type="predicted"/>
<comment type="caution">
    <text evidence="1">The sequence shown here is derived from an EMBL/GenBank/DDBJ whole genome shotgun (WGS) entry which is preliminary data.</text>
</comment>
<evidence type="ECO:0000313" key="1">
    <source>
        <dbReference type="EMBL" id="TXC65322.1"/>
    </source>
</evidence>
<dbReference type="EMBL" id="VOPW01000001">
    <property type="protein sequence ID" value="TXC65322.1"/>
    <property type="molecule type" value="Genomic_DNA"/>
</dbReference>
<name>A0A5C6TXS3_9BURK</name>
<keyword evidence="2" id="KW-1185">Reference proteome</keyword>
<sequence>MSPTADIHLSICQPLGSPHWLGLLDRARYYRWMFRRLGANVTIAKNRLRHGAINFVFGAHDGFNTAAAERHACVFVNLEQLGEGGRQMHLSFIELLRRSAVVDYDRGNVAAYAADPADVPVAPILYAPT</sequence>
<organism evidence="1 2">
    <name type="scientific">Piscinibacter aquaticus</name>
    <dbReference type="NCBI Taxonomy" id="392597"/>
    <lineage>
        <taxon>Bacteria</taxon>
        <taxon>Pseudomonadati</taxon>
        <taxon>Pseudomonadota</taxon>
        <taxon>Betaproteobacteria</taxon>
        <taxon>Burkholderiales</taxon>
        <taxon>Sphaerotilaceae</taxon>
        <taxon>Piscinibacter</taxon>
    </lineage>
</organism>
<reference evidence="1 2" key="1">
    <citation type="submission" date="2019-08" db="EMBL/GenBank/DDBJ databases">
        <authorList>
            <person name="Khan S.A."/>
            <person name="Jeon C.O."/>
            <person name="Jeong S.E."/>
        </authorList>
    </citation>
    <scope>NUCLEOTIDE SEQUENCE [LARGE SCALE GENOMIC DNA]</scope>
    <source>
        <strain evidence="2">IMCC1728</strain>
    </source>
</reference>